<sequence>MLSPDAANLTTLTGNQLLTKLYYGPNEGITVSGSGTRNDPLTFHVTASDDSGIFITSGSPDVLSIAGSGVQRDPYIFKLENSPVGAGTYGPFEIDSFGRVTGYNADAGGDGIQSLLDGNGTTVNALGAGVYRIDLEELEGVKGTYTFGGYTVTVDDTGRISGTKRGITLKEGTYTLGNYTVSVNAYGSITKIEKATTPVQPNVFVAHYAAGEASTTVAMQLTTDVPGYLHVEYMGYMGTANAQTPGLQAGVQGISVAVDNIVIPGVLATLVPSGTPGTMVCTGICGTTAGVITAGTHEVVVTGPEVMGQYAALLKCTVVGVGT</sequence>
<dbReference type="Proteomes" id="UP000218543">
    <property type="component" value="Unassembled WGS sequence"/>
</dbReference>
<organism evidence="1 2">
    <name type="scientific">Escherichia coli</name>
    <dbReference type="NCBI Taxonomy" id="562"/>
    <lineage>
        <taxon>Bacteria</taxon>
        <taxon>Pseudomonadati</taxon>
        <taxon>Pseudomonadota</taxon>
        <taxon>Gammaproteobacteria</taxon>
        <taxon>Enterobacterales</taxon>
        <taxon>Enterobacteriaceae</taxon>
        <taxon>Escherichia</taxon>
    </lineage>
</organism>
<evidence type="ECO:0000313" key="2">
    <source>
        <dbReference type="Proteomes" id="UP000218543"/>
    </source>
</evidence>
<accession>A0A2A2CFL8</accession>
<reference evidence="1 2" key="1">
    <citation type="submission" date="2016-12" db="EMBL/GenBank/DDBJ databases">
        <title>Real-Time Genomic Investigation Underlying the Public Health Response to a Shiga Toxin-Producing Escherichia Coli O26:H11 Outbreak in a Nursery.</title>
        <authorList>
            <person name="Ferdous M."/>
            <person name="Moran-Gilad J."/>
            <person name="Rossen J.W."/>
            <person name="Gdalevich M."/>
        </authorList>
    </citation>
    <scope>NUCLEOTIDE SEQUENCE [LARGE SCALE GENOMIC DNA]</scope>
    <source>
        <strain evidence="1 2">STEC 514-2</strain>
    </source>
</reference>
<comment type="caution">
    <text evidence="1">The sequence shown here is derived from an EMBL/GenBank/DDBJ whole genome shotgun (WGS) entry which is preliminary data.</text>
</comment>
<protein>
    <submittedName>
        <fullName evidence="1">Uncharacterized protein</fullName>
    </submittedName>
</protein>
<gene>
    <name evidence="1" type="ORF">BTQ06_04770</name>
</gene>
<name>A0A2A2CFL8_ECOLX</name>
<dbReference type="EMBL" id="MRVZ01000012">
    <property type="protein sequence ID" value="PAU25801.1"/>
    <property type="molecule type" value="Genomic_DNA"/>
</dbReference>
<evidence type="ECO:0000313" key="1">
    <source>
        <dbReference type="EMBL" id="PAU25801.1"/>
    </source>
</evidence>
<proteinExistence type="predicted"/>
<dbReference type="AlphaFoldDB" id="A0A2A2CFL8"/>